<feature type="compositionally biased region" description="Basic and acidic residues" evidence="1">
    <location>
        <begin position="52"/>
        <end position="64"/>
    </location>
</feature>
<dbReference type="Proteomes" id="UP001213681">
    <property type="component" value="Unassembled WGS sequence"/>
</dbReference>
<dbReference type="GeneID" id="81594446"/>
<keyword evidence="3" id="KW-1185">Reference proteome</keyword>
<gene>
    <name evidence="2" type="ORF">N7458_000809</name>
</gene>
<reference evidence="2" key="2">
    <citation type="journal article" date="2023" name="IMA Fungus">
        <title>Comparative genomic study of the Penicillium genus elucidates a diverse pangenome and 15 lateral gene transfer events.</title>
        <authorList>
            <person name="Petersen C."/>
            <person name="Sorensen T."/>
            <person name="Nielsen M.R."/>
            <person name="Sondergaard T.E."/>
            <person name="Sorensen J.L."/>
            <person name="Fitzpatrick D.A."/>
            <person name="Frisvad J.C."/>
            <person name="Nielsen K.L."/>
        </authorList>
    </citation>
    <scope>NUCLEOTIDE SEQUENCE</scope>
    <source>
        <strain evidence="2">IBT 16125</strain>
    </source>
</reference>
<protein>
    <submittedName>
        <fullName evidence="2">Uncharacterized protein</fullName>
    </submittedName>
</protein>
<accession>A0AAD6CGV3</accession>
<organism evidence="2 3">
    <name type="scientific">Penicillium daleae</name>
    <dbReference type="NCBI Taxonomy" id="63821"/>
    <lineage>
        <taxon>Eukaryota</taxon>
        <taxon>Fungi</taxon>
        <taxon>Dikarya</taxon>
        <taxon>Ascomycota</taxon>
        <taxon>Pezizomycotina</taxon>
        <taxon>Eurotiomycetes</taxon>
        <taxon>Eurotiomycetidae</taxon>
        <taxon>Eurotiales</taxon>
        <taxon>Aspergillaceae</taxon>
        <taxon>Penicillium</taxon>
    </lineage>
</organism>
<evidence type="ECO:0000313" key="3">
    <source>
        <dbReference type="Proteomes" id="UP001213681"/>
    </source>
</evidence>
<dbReference type="EMBL" id="JAPVEA010000001">
    <property type="protein sequence ID" value="KAJ5465123.1"/>
    <property type="molecule type" value="Genomic_DNA"/>
</dbReference>
<sequence>MPSRSTSPYRSAENLTPILDLRSEDKSRDPNERPDHSQVASRGTPARHSRRQRSEYRSWDRASDVPRTGTTGSKYRSRSRH</sequence>
<feature type="compositionally biased region" description="Basic and acidic residues" evidence="1">
    <location>
        <begin position="21"/>
        <end position="36"/>
    </location>
</feature>
<comment type="caution">
    <text evidence="2">The sequence shown here is derived from an EMBL/GenBank/DDBJ whole genome shotgun (WGS) entry which is preliminary data.</text>
</comment>
<name>A0AAD6CGV3_9EURO</name>
<evidence type="ECO:0000313" key="2">
    <source>
        <dbReference type="EMBL" id="KAJ5465123.1"/>
    </source>
</evidence>
<proteinExistence type="predicted"/>
<dbReference type="RefSeq" id="XP_056771970.1">
    <property type="nucleotide sequence ID" value="XM_056904203.1"/>
</dbReference>
<dbReference type="AlphaFoldDB" id="A0AAD6CGV3"/>
<feature type="region of interest" description="Disordered" evidence="1">
    <location>
        <begin position="1"/>
        <end position="81"/>
    </location>
</feature>
<reference evidence="2" key="1">
    <citation type="submission" date="2022-12" db="EMBL/GenBank/DDBJ databases">
        <authorList>
            <person name="Petersen C."/>
        </authorList>
    </citation>
    <scope>NUCLEOTIDE SEQUENCE</scope>
    <source>
        <strain evidence="2">IBT 16125</strain>
    </source>
</reference>
<evidence type="ECO:0000256" key="1">
    <source>
        <dbReference type="SAM" id="MobiDB-lite"/>
    </source>
</evidence>